<dbReference type="InterPro" id="IPR036291">
    <property type="entry name" value="NAD(P)-bd_dom_sf"/>
</dbReference>
<dbReference type="PANTHER" id="PTHR43639">
    <property type="entry name" value="OXIDOREDUCTASE, SHORT-CHAIN DEHYDROGENASE/REDUCTASE FAMILY (AFU_ORTHOLOGUE AFUA_5G02870)"/>
    <property type="match status" value="1"/>
</dbReference>
<dbReference type="GO" id="GO:0016491">
    <property type="term" value="F:oxidoreductase activity"/>
    <property type="evidence" value="ECO:0007669"/>
    <property type="project" value="UniProtKB-KW"/>
</dbReference>
<evidence type="ECO:0000256" key="1">
    <source>
        <dbReference type="ARBA" id="ARBA00006484"/>
    </source>
</evidence>
<dbReference type="PANTHER" id="PTHR43639:SF1">
    <property type="entry name" value="SHORT-CHAIN DEHYDROGENASE_REDUCTASE FAMILY PROTEIN"/>
    <property type="match status" value="1"/>
</dbReference>
<evidence type="ECO:0000256" key="2">
    <source>
        <dbReference type="ARBA" id="ARBA00023002"/>
    </source>
</evidence>
<dbReference type="Proteomes" id="UP000652567">
    <property type="component" value="Unassembled WGS sequence"/>
</dbReference>
<dbReference type="AlphaFoldDB" id="A0A928YVI9"/>
<comment type="similarity">
    <text evidence="1">Belongs to the short-chain dehydrogenases/reductases (SDR) family.</text>
</comment>
<protein>
    <submittedName>
        <fullName evidence="3">SDR family NAD(P)-dependent oxidoreductase</fullName>
    </submittedName>
</protein>
<keyword evidence="2" id="KW-0560">Oxidoreductase</keyword>
<accession>A0A928YVI9</accession>
<gene>
    <name evidence="3" type="ORF">C4F51_15585</name>
</gene>
<dbReference type="Gene3D" id="3.40.50.720">
    <property type="entry name" value="NAD(P)-binding Rossmann-like Domain"/>
    <property type="match status" value="1"/>
</dbReference>
<evidence type="ECO:0000313" key="3">
    <source>
        <dbReference type="EMBL" id="MBE8718605.1"/>
    </source>
</evidence>
<name>A0A928YVI9_9GAMM</name>
<dbReference type="RefSeq" id="WP_193911302.1">
    <property type="nucleotide sequence ID" value="NZ_PRDL01000001.1"/>
</dbReference>
<dbReference type="PRINTS" id="PR00081">
    <property type="entry name" value="GDHRDH"/>
</dbReference>
<dbReference type="InterPro" id="IPR002347">
    <property type="entry name" value="SDR_fam"/>
</dbReference>
<evidence type="ECO:0000313" key="4">
    <source>
        <dbReference type="Proteomes" id="UP000652567"/>
    </source>
</evidence>
<reference evidence="3" key="1">
    <citation type="submission" date="2018-07" db="EMBL/GenBank/DDBJ databases">
        <title>Genome assembly of strain Ka43.</title>
        <authorList>
            <person name="Kukolya J."/>
            <person name="Nagy I."/>
            <person name="Horvath B."/>
            <person name="Toth A."/>
        </authorList>
    </citation>
    <scope>NUCLEOTIDE SEQUENCE</scope>
    <source>
        <strain evidence="3">KB43</strain>
    </source>
</reference>
<sequence length="249" mass="26546">MSERVLLVTGASSGIGAALVRREAKPGVGLVIHARHSADALEGVADEARRAGARVETVLGDLVESDTTDALVAKTQQAFGRLDALVANAGFPLLKSFEEGTDADIEYAFKGNLFSFFRLTRGLRPLLKTTGNGRVIALGSYTAHVFRTDMPLFPMSAASKGALETAVRSLAIEFAAENTTVNCVVPGHINKDAGTRDGVSEERINQFRHLIPLGRLGEPDEVAALIQFLISRDASYISGQIMHVNGAMI</sequence>
<dbReference type="EMBL" id="PRDL01000001">
    <property type="protein sequence ID" value="MBE8718605.1"/>
    <property type="molecule type" value="Genomic_DNA"/>
</dbReference>
<dbReference type="Pfam" id="PF13561">
    <property type="entry name" value="adh_short_C2"/>
    <property type="match status" value="1"/>
</dbReference>
<dbReference type="FunFam" id="3.40.50.720:FF:000084">
    <property type="entry name" value="Short-chain dehydrogenase reductase"/>
    <property type="match status" value="1"/>
</dbReference>
<keyword evidence="4" id="KW-1185">Reference proteome</keyword>
<organism evidence="3 4">
    <name type="scientific">Cellvibrio polysaccharolyticus</name>
    <dbReference type="NCBI Taxonomy" id="2082724"/>
    <lineage>
        <taxon>Bacteria</taxon>
        <taxon>Pseudomonadati</taxon>
        <taxon>Pseudomonadota</taxon>
        <taxon>Gammaproteobacteria</taxon>
        <taxon>Cellvibrionales</taxon>
        <taxon>Cellvibrionaceae</taxon>
        <taxon>Cellvibrio</taxon>
    </lineage>
</organism>
<dbReference type="SUPFAM" id="SSF51735">
    <property type="entry name" value="NAD(P)-binding Rossmann-fold domains"/>
    <property type="match status" value="1"/>
</dbReference>
<proteinExistence type="inferred from homology"/>
<comment type="caution">
    <text evidence="3">The sequence shown here is derived from an EMBL/GenBank/DDBJ whole genome shotgun (WGS) entry which is preliminary data.</text>
</comment>